<accession>A0A1D3TPB7</accession>
<dbReference type="Pfam" id="PF00849">
    <property type="entry name" value="PseudoU_synth_2"/>
    <property type="match status" value="1"/>
</dbReference>
<dbReference type="GO" id="GO:0003723">
    <property type="term" value="F:RNA binding"/>
    <property type="evidence" value="ECO:0007669"/>
    <property type="project" value="InterPro"/>
</dbReference>
<keyword evidence="4" id="KW-0413">Isomerase</keyword>
<dbReference type="STRING" id="1619234.SAMN05421730_1001379"/>
<dbReference type="InterPro" id="IPR050188">
    <property type="entry name" value="RluA_PseudoU_synthase"/>
</dbReference>
<evidence type="ECO:0000259" key="5">
    <source>
        <dbReference type="Pfam" id="PF00849"/>
    </source>
</evidence>
<comment type="function">
    <text evidence="4">Responsible for synthesis of pseudouridine from uracil.</text>
</comment>
<dbReference type="OrthoDB" id="9807829at2"/>
<organism evidence="6 7">
    <name type="scientific">Anaerobium acetethylicum</name>
    <dbReference type="NCBI Taxonomy" id="1619234"/>
    <lineage>
        <taxon>Bacteria</taxon>
        <taxon>Bacillati</taxon>
        <taxon>Bacillota</taxon>
        <taxon>Clostridia</taxon>
        <taxon>Lachnospirales</taxon>
        <taxon>Lachnospiraceae</taxon>
        <taxon>Anaerobium</taxon>
    </lineage>
</organism>
<feature type="active site" evidence="3">
    <location>
        <position position="136"/>
    </location>
</feature>
<dbReference type="Proteomes" id="UP000199315">
    <property type="component" value="Unassembled WGS sequence"/>
</dbReference>
<dbReference type="CDD" id="cd02869">
    <property type="entry name" value="PseudoU_synth_RluA_like"/>
    <property type="match status" value="1"/>
</dbReference>
<evidence type="ECO:0000313" key="7">
    <source>
        <dbReference type="Proteomes" id="UP000199315"/>
    </source>
</evidence>
<dbReference type="InterPro" id="IPR006145">
    <property type="entry name" value="PsdUridine_synth_RsuA/RluA"/>
</dbReference>
<gene>
    <name evidence="6" type="ORF">SAMN05421730_1001379</name>
</gene>
<dbReference type="InterPro" id="IPR006225">
    <property type="entry name" value="PsdUridine_synth_RluC/D"/>
</dbReference>
<reference evidence="6 7" key="1">
    <citation type="submission" date="2016-09" db="EMBL/GenBank/DDBJ databases">
        <authorList>
            <person name="Capua I."/>
            <person name="De Benedictis P."/>
            <person name="Joannis T."/>
            <person name="Lombin L.H."/>
            <person name="Cattoli G."/>
        </authorList>
    </citation>
    <scope>NUCLEOTIDE SEQUENCE [LARGE SCALE GENOMIC DNA]</scope>
    <source>
        <strain evidence="6 7">GluBS11</strain>
    </source>
</reference>
<keyword evidence="7" id="KW-1185">Reference proteome</keyword>
<dbReference type="SUPFAM" id="SSF55120">
    <property type="entry name" value="Pseudouridine synthase"/>
    <property type="match status" value="1"/>
</dbReference>
<dbReference type="EC" id="5.4.99.-" evidence="4"/>
<comment type="similarity">
    <text evidence="2 4">Belongs to the pseudouridine synthase RluA family.</text>
</comment>
<evidence type="ECO:0000256" key="4">
    <source>
        <dbReference type="RuleBase" id="RU362028"/>
    </source>
</evidence>
<dbReference type="InterPro" id="IPR020103">
    <property type="entry name" value="PsdUridine_synth_cat_dom_sf"/>
</dbReference>
<dbReference type="RefSeq" id="WP_091229249.1">
    <property type="nucleotide sequence ID" value="NZ_FMKA01000001.1"/>
</dbReference>
<feature type="domain" description="Pseudouridine synthase RsuA/RluA-like" evidence="5">
    <location>
        <begin position="89"/>
        <end position="240"/>
    </location>
</feature>
<protein>
    <recommendedName>
        <fullName evidence="4">Pseudouridine synthase</fullName>
        <ecNumber evidence="4">5.4.99.-</ecNumber>
    </recommendedName>
</protein>
<evidence type="ECO:0000256" key="2">
    <source>
        <dbReference type="ARBA" id="ARBA00010876"/>
    </source>
</evidence>
<dbReference type="EMBL" id="FMKA01000001">
    <property type="protein sequence ID" value="SCP95184.1"/>
    <property type="molecule type" value="Genomic_DNA"/>
</dbReference>
<name>A0A1D3TPB7_9FIRM</name>
<dbReference type="PROSITE" id="PS01129">
    <property type="entry name" value="PSI_RLU"/>
    <property type="match status" value="1"/>
</dbReference>
<dbReference type="Gene3D" id="3.30.2350.10">
    <property type="entry name" value="Pseudouridine synthase"/>
    <property type="match status" value="1"/>
</dbReference>
<evidence type="ECO:0000313" key="6">
    <source>
        <dbReference type="EMBL" id="SCP95184.1"/>
    </source>
</evidence>
<proteinExistence type="inferred from homology"/>
<dbReference type="PANTHER" id="PTHR21600">
    <property type="entry name" value="MITOCHONDRIAL RNA PSEUDOURIDINE SYNTHASE"/>
    <property type="match status" value="1"/>
</dbReference>
<dbReference type="GO" id="GO:0140098">
    <property type="term" value="F:catalytic activity, acting on RNA"/>
    <property type="evidence" value="ECO:0007669"/>
    <property type="project" value="UniProtKB-ARBA"/>
</dbReference>
<dbReference type="GO" id="GO:0000455">
    <property type="term" value="P:enzyme-directed rRNA pseudouridine synthesis"/>
    <property type="evidence" value="ECO:0007669"/>
    <property type="project" value="TreeGrafter"/>
</dbReference>
<dbReference type="PANTHER" id="PTHR21600:SF71">
    <property type="entry name" value="PSEUDOURIDINE SYNTHASE"/>
    <property type="match status" value="1"/>
</dbReference>
<dbReference type="NCBIfam" id="TIGR00005">
    <property type="entry name" value="rluA_subfam"/>
    <property type="match status" value="1"/>
</dbReference>
<dbReference type="AlphaFoldDB" id="A0A1D3TPB7"/>
<dbReference type="InterPro" id="IPR006224">
    <property type="entry name" value="PsdUridine_synth_RluA-like_CS"/>
</dbReference>
<comment type="catalytic activity">
    <reaction evidence="1 4">
        <text>a uridine in RNA = a pseudouridine in RNA</text>
        <dbReference type="Rhea" id="RHEA:48348"/>
        <dbReference type="Rhea" id="RHEA-COMP:12068"/>
        <dbReference type="Rhea" id="RHEA-COMP:12069"/>
        <dbReference type="ChEBI" id="CHEBI:65314"/>
        <dbReference type="ChEBI" id="CHEBI:65315"/>
    </reaction>
</comment>
<sequence>MLKVLTYRISEKEDQMTINDFLHSKGYSSHLIVHLKKTESGITIDGALKYITYRLCEGELLTIRILETTSSENIVPTAMPLDIVYEDDDLLVINKAPDMPVHPSQGNYSNTLANGLAHYFSLQGRNFTFRCINRLDRDTTGLMILAKNMLSGCILSDMVKSKKIQREYLAIAKGMVPDEGVIEAPIGRLDGSTIERCIDYEKGDHAVTHYRRIKYGNGHSLVALKLETGRTHQIRVHMKHLGYPLPGDFIYCPDFSTISRQALHSWKLTFFHPLTEELMKFEVPLPDDMKAIL</sequence>
<dbReference type="GO" id="GO:0009982">
    <property type="term" value="F:pseudouridine synthase activity"/>
    <property type="evidence" value="ECO:0007669"/>
    <property type="project" value="InterPro"/>
</dbReference>
<evidence type="ECO:0000256" key="3">
    <source>
        <dbReference type="PIRSR" id="PIRSR606225-1"/>
    </source>
</evidence>
<evidence type="ECO:0000256" key="1">
    <source>
        <dbReference type="ARBA" id="ARBA00000073"/>
    </source>
</evidence>